<dbReference type="KEGG" id="phe:Phep_1279"/>
<dbReference type="GO" id="GO:0016987">
    <property type="term" value="F:sigma factor activity"/>
    <property type="evidence" value="ECO:0007669"/>
    <property type="project" value="UniProtKB-KW"/>
</dbReference>
<evidence type="ECO:0000256" key="3">
    <source>
        <dbReference type="ARBA" id="ARBA00023082"/>
    </source>
</evidence>
<dbReference type="PANTHER" id="PTHR43133:SF46">
    <property type="entry name" value="RNA POLYMERASE SIGMA-70 FACTOR ECF SUBFAMILY"/>
    <property type="match status" value="1"/>
</dbReference>
<dbReference type="InterPro" id="IPR013325">
    <property type="entry name" value="RNA_pol_sigma_r2"/>
</dbReference>
<evidence type="ECO:0000256" key="1">
    <source>
        <dbReference type="ARBA" id="ARBA00010641"/>
    </source>
</evidence>
<keyword evidence="4" id="KW-0804">Transcription</keyword>
<dbReference type="Pfam" id="PF04542">
    <property type="entry name" value="Sigma70_r2"/>
    <property type="match status" value="1"/>
</dbReference>
<dbReference type="InterPro" id="IPR007627">
    <property type="entry name" value="RNA_pol_sigma70_r2"/>
</dbReference>
<dbReference type="STRING" id="485917.Phep_1279"/>
<keyword evidence="8" id="KW-1185">Reference proteome</keyword>
<keyword evidence="2" id="KW-0805">Transcription regulation</keyword>
<feature type="domain" description="RNA polymerase sigma-70 region 2" evidence="5">
    <location>
        <begin position="26"/>
        <end position="90"/>
    </location>
</feature>
<protein>
    <submittedName>
        <fullName evidence="7">RNA polymerase sigma factor, sigma-70 family</fullName>
    </submittedName>
</protein>
<evidence type="ECO:0000259" key="6">
    <source>
        <dbReference type="Pfam" id="PF08281"/>
    </source>
</evidence>
<reference evidence="7 8" key="1">
    <citation type="journal article" date="2009" name="Stand. Genomic Sci.">
        <title>Complete genome sequence of Pedobacter heparinus type strain (HIM 762-3).</title>
        <authorList>
            <person name="Han C."/>
            <person name="Spring S."/>
            <person name="Lapidus A."/>
            <person name="Del Rio T.G."/>
            <person name="Tice H."/>
            <person name="Copeland A."/>
            <person name="Cheng J.F."/>
            <person name="Lucas S."/>
            <person name="Chen F."/>
            <person name="Nolan M."/>
            <person name="Bruce D."/>
            <person name="Goodwin L."/>
            <person name="Pitluck S."/>
            <person name="Ivanova N."/>
            <person name="Mavromatis K."/>
            <person name="Mikhailova N."/>
            <person name="Pati A."/>
            <person name="Chen A."/>
            <person name="Palaniappan K."/>
            <person name="Land M."/>
            <person name="Hauser L."/>
            <person name="Chang Y.J."/>
            <person name="Jeffries C.C."/>
            <person name="Saunders E."/>
            <person name="Chertkov O."/>
            <person name="Brettin T."/>
            <person name="Goker M."/>
            <person name="Rohde M."/>
            <person name="Bristow J."/>
            <person name="Eisen J.A."/>
            <person name="Markowitz V."/>
            <person name="Hugenholtz P."/>
            <person name="Kyrpides N.C."/>
            <person name="Klenk H.P."/>
            <person name="Detter J.C."/>
        </authorList>
    </citation>
    <scope>NUCLEOTIDE SEQUENCE [LARGE SCALE GENOMIC DNA]</scope>
    <source>
        <strain evidence="8">ATCC 13125 / DSM 2366 / CIP 104194 / JCM 7457 / NBRC 12017 / NCIMB 9290 / NRRL B-14731 / HIM 762-3</strain>
    </source>
</reference>
<evidence type="ECO:0000313" key="7">
    <source>
        <dbReference type="EMBL" id="ACU03495.1"/>
    </source>
</evidence>
<dbReference type="NCBIfam" id="TIGR02985">
    <property type="entry name" value="Sig70_bacteroi1"/>
    <property type="match status" value="1"/>
</dbReference>
<gene>
    <name evidence="7" type="ordered locus">Phep_1279</name>
</gene>
<organism evidence="7 8">
    <name type="scientific">Pedobacter heparinus (strain ATCC 13125 / DSM 2366 / CIP 104194 / JCM 7457 / NBRC 12017 / NCIMB 9290 / NRRL B-14731 / HIM 762-3)</name>
    <dbReference type="NCBI Taxonomy" id="485917"/>
    <lineage>
        <taxon>Bacteria</taxon>
        <taxon>Pseudomonadati</taxon>
        <taxon>Bacteroidota</taxon>
        <taxon>Sphingobacteriia</taxon>
        <taxon>Sphingobacteriales</taxon>
        <taxon>Sphingobacteriaceae</taxon>
        <taxon>Pedobacter</taxon>
    </lineage>
</organism>
<dbReference type="SUPFAM" id="SSF88946">
    <property type="entry name" value="Sigma2 domain of RNA polymerase sigma factors"/>
    <property type="match status" value="1"/>
</dbReference>
<dbReference type="HOGENOM" id="CLU_047691_4_1_10"/>
<dbReference type="InterPro" id="IPR014327">
    <property type="entry name" value="RNA_pol_sigma70_bacteroid"/>
</dbReference>
<dbReference type="GO" id="GO:0003677">
    <property type="term" value="F:DNA binding"/>
    <property type="evidence" value="ECO:0007669"/>
    <property type="project" value="InterPro"/>
</dbReference>
<dbReference type="InterPro" id="IPR013324">
    <property type="entry name" value="RNA_pol_sigma_r3/r4-like"/>
</dbReference>
<accession>C6XSF0</accession>
<sequence>MNMPEKTELKGGLAKTKAQEMLFSELFRTYEHPLYTLALRLSKDDFVAKDIIQEVFLTLWTMREKLHEINNIEAYLFRITRFKVIKYLRKVSADDRLKEKIWIALKDLEEDGDARIEAREFDSILILAIAQLPAKRKQVYLLKNTEGKTYKDIAHEMKISQHTVKNHLSSASEAIRKFFDLTFKAIVVVLTTFWNM</sequence>
<dbReference type="InterPro" id="IPR036388">
    <property type="entry name" value="WH-like_DNA-bd_sf"/>
</dbReference>
<dbReference type="eggNOG" id="COG1595">
    <property type="taxonomic scope" value="Bacteria"/>
</dbReference>
<proteinExistence type="inferred from homology"/>
<dbReference type="GO" id="GO:0006352">
    <property type="term" value="P:DNA-templated transcription initiation"/>
    <property type="evidence" value="ECO:0007669"/>
    <property type="project" value="InterPro"/>
</dbReference>
<evidence type="ECO:0000256" key="2">
    <source>
        <dbReference type="ARBA" id="ARBA00023015"/>
    </source>
</evidence>
<dbReference type="AlphaFoldDB" id="C6XSF0"/>
<feature type="domain" description="RNA polymerase sigma factor 70 region 4 type 2" evidence="6">
    <location>
        <begin position="125"/>
        <end position="171"/>
    </location>
</feature>
<dbReference type="Proteomes" id="UP000000852">
    <property type="component" value="Chromosome"/>
</dbReference>
<dbReference type="SUPFAM" id="SSF88659">
    <property type="entry name" value="Sigma3 and sigma4 domains of RNA polymerase sigma factors"/>
    <property type="match status" value="1"/>
</dbReference>
<name>C6XSF0_PEDHD</name>
<evidence type="ECO:0000256" key="4">
    <source>
        <dbReference type="ARBA" id="ARBA00023163"/>
    </source>
</evidence>
<dbReference type="Gene3D" id="1.10.10.10">
    <property type="entry name" value="Winged helix-like DNA-binding domain superfamily/Winged helix DNA-binding domain"/>
    <property type="match status" value="1"/>
</dbReference>
<dbReference type="Gene3D" id="1.10.1740.10">
    <property type="match status" value="1"/>
</dbReference>
<evidence type="ECO:0000313" key="8">
    <source>
        <dbReference type="Proteomes" id="UP000000852"/>
    </source>
</evidence>
<dbReference type="InterPro" id="IPR013249">
    <property type="entry name" value="RNA_pol_sigma70_r4_t2"/>
</dbReference>
<dbReference type="PANTHER" id="PTHR43133">
    <property type="entry name" value="RNA POLYMERASE ECF-TYPE SIGMA FACTO"/>
    <property type="match status" value="1"/>
</dbReference>
<comment type="similarity">
    <text evidence="1">Belongs to the sigma-70 factor family. ECF subfamily.</text>
</comment>
<dbReference type="NCBIfam" id="TIGR02937">
    <property type="entry name" value="sigma70-ECF"/>
    <property type="match status" value="1"/>
</dbReference>
<evidence type="ECO:0000259" key="5">
    <source>
        <dbReference type="Pfam" id="PF04542"/>
    </source>
</evidence>
<dbReference type="InterPro" id="IPR039425">
    <property type="entry name" value="RNA_pol_sigma-70-like"/>
</dbReference>
<keyword evidence="3" id="KW-0731">Sigma factor</keyword>
<dbReference type="InterPro" id="IPR014284">
    <property type="entry name" value="RNA_pol_sigma-70_dom"/>
</dbReference>
<dbReference type="EMBL" id="CP001681">
    <property type="protein sequence ID" value="ACU03495.1"/>
    <property type="molecule type" value="Genomic_DNA"/>
</dbReference>
<dbReference type="Pfam" id="PF08281">
    <property type="entry name" value="Sigma70_r4_2"/>
    <property type="match status" value="1"/>
</dbReference>